<evidence type="ECO:0000256" key="1">
    <source>
        <dbReference type="SAM" id="MobiDB-lite"/>
    </source>
</evidence>
<dbReference type="AlphaFoldDB" id="A0AAW1QPQ1"/>
<feature type="region of interest" description="Disordered" evidence="1">
    <location>
        <begin position="243"/>
        <end position="268"/>
    </location>
</feature>
<gene>
    <name evidence="2" type="ORF">WJX72_000096</name>
</gene>
<evidence type="ECO:0000313" key="3">
    <source>
        <dbReference type="Proteomes" id="UP001489004"/>
    </source>
</evidence>
<dbReference type="EMBL" id="JALJOR010000002">
    <property type="protein sequence ID" value="KAK9823086.1"/>
    <property type="molecule type" value="Genomic_DNA"/>
</dbReference>
<accession>A0AAW1QPQ1</accession>
<keyword evidence="3" id="KW-1185">Reference proteome</keyword>
<evidence type="ECO:0000313" key="2">
    <source>
        <dbReference type="EMBL" id="KAK9823086.1"/>
    </source>
</evidence>
<dbReference type="Proteomes" id="UP001489004">
    <property type="component" value="Unassembled WGS sequence"/>
</dbReference>
<protein>
    <submittedName>
        <fullName evidence="2">Uncharacterized protein</fullName>
    </submittedName>
</protein>
<proteinExistence type="predicted"/>
<organism evidence="2 3">
    <name type="scientific">[Myrmecia] bisecta</name>
    <dbReference type="NCBI Taxonomy" id="41462"/>
    <lineage>
        <taxon>Eukaryota</taxon>
        <taxon>Viridiplantae</taxon>
        <taxon>Chlorophyta</taxon>
        <taxon>core chlorophytes</taxon>
        <taxon>Trebouxiophyceae</taxon>
        <taxon>Trebouxiales</taxon>
        <taxon>Trebouxiaceae</taxon>
        <taxon>Myrmecia</taxon>
    </lineage>
</organism>
<reference evidence="2 3" key="1">
    <citation type="journal article" date="2024" name="Nat. Commun.">
        <title>Phylogenomics reveals the evolutionary origins of lichenization in chlorophyte algae.</title>
        <authorList>
            <person name="Puginier C."/>
            <person name="Libourel C."/>
            <person name="Otte J."/>
            <person name="Skaloud P."/>
            <person name="Haon M."/>
            <person name="Grisel S."/>
            <person name="Petersen M."/>
            <person name="Berrin J.G."/>
            <person name="Delaux P.M."/>
            <person name="Dal Grande F."/>
            <person name="Keller J."/>
        </authorList>
    </citation>
    <scope>NUCLEOTIDE SEQUENCE [LARGE SCALE GENOMIC DNA]</scope>
    <source>
        <strain evidence="2 3">SAG 2043</strain>
    </source>
</reference>
<comment type="caution">
    <text evidence="2">The sequence shown here is derived from an EMBL/GenBank/DDBJ whole genome shotgun (WGS) entry which is preliminary data.</text>
</comment>
<name>A0AAW1QPQ1_9CHLO</name>
<sequence length="268" mass="28195">MAETMTSHGIPVVDTDKRHRENEVAMEIYGKPFDELAPEQQMYVGRVVGGEHTKGGGYTGTIHEHKGTGGGAQPIGGATAMEGMEGAAAQPVGGMGAEAVSKTGKPIVEFDKHAREEEVAEELYGKRFEELSPEQRRYVGSIVGGEHTASGGYTPTLRAHGYRAHAAGGARGAAWQASQGTQGAQAGQEGLVAGAARSATGKPVLEFDKHQREEEVAMELYGKRFEELTPEQRRYVGSVVGGEHTKSGGYTPTLHAHPRSGATATAGA</sequence>